<dbReference type="Proteomes" id="UP000059680">
    <property type="component" value="Chromosome 10"/>
</dbReference>
<reference evidence="3 4" key="2">
    <citation type="journal article" date="2013" name="Plant Cell Physiol.">
        <title>Rice Annotation Project Database (RAP-DB): an integrative and interactive database for rice genomics.</title>
        <authorList>
            <person name="Sakai H."/>
            <person name="Lee S.S."/>
            <person name="Tanaka T."/>
            <person name="Numa H."/>
            <person name="Kim J."/>
            <person name="Kawahara Y."/>
            <person name="Wakimoto H."/>
            <person name="Yang C.C."/>
            <person name="Iwamoto M."/>
            <person name="Abe T."/>
            <person name="Yamada Y."/>
            <person name="Muto A."/>
            <person name="Inokuchi H."/>
            <person name="Ikemura T."/>
            <person name="Matsumoto T."/>
            <person name="Sasaki T."/>
            <person name="Itoh T."/>
        </authorList>
    </citation>
    <scope>NUCLEOTIDE SEQUENCE [LARGE SCALE GENOMIC DNA]</scope>
    <source>
        <strain evidence="4">cv. Nipponbare</strain>
    </source>
</reference>
<evidence type="ECO:0000313" key="3">
    <source>
        <dbReference type="EMBL" id="BAT11742.1"/>
    </source>
</evidence>
<dbReference type="Gene3D" id="2.60.110.10">
    <property type="entry name" value="Thaumatin"/>
    <property type="match status" value="1"/>
</dbReference>
<feature type="chain" id="PRO_5006057312" evidence="2">
    <location>
        <begin position="25"/>
        <end position="523"/>
    </location>
</feature>
<evidence type="ECO:0000256" key="1">
    <source>
        <dbReference type="SAM" id="MobiDB-lite"/>
    </source>
</evidence>
<evidence type="ECO:0000256" key="2">
    <source>
        <dbReference type="SAM" id="SignalP"/>
    </source>
</evidence>
<dbReference type="SMART" id="SM00205">
    <property type="entry name" value="THN"/>
    <property type="match status" value="1"/>
</dbReference>
<dbReference type="InterPro" id="IPR037176">
    <property type="entry name" value="Osmotin/thaumatin-like_sf"/>
</dbReference>
<keyword evidence="4" id="KW-1185">Reference proteome</keyword>
<feature type="region of interest" description="Disordered" evidence="1">
    <location>
        <begin position="492"/>
        <end position="523"/>
    </location>
</feature>
<dbReference type="Gramene" id="Os10t0524900-00">
    <property type="protein sequence ID" value="Os10t0524900-00"/>
    <property type="gene ID" value="Os10g0524900"/>
</dbReference>
<dbReference type="eggNOG" id="ENOG502QRXP">
    <property type="taxonomic scope" value="Eukaryota"/>
</dbReference>
<sequence>MWAPRVRCHVNLFSFLLSLSLSHSSLLVRRREEGMAAGGGEAHALGDATAAEEEEVRRQPGGGGGHIVLAELGALVIGVVALARGCAGGGGEGGEAMYSSRRSGGVDGRARWRSGGVGGRARLRRGGVSGRERRRRRASAAADGDASALSSSTAPGECGGRLDCGGTGATPPATLFEVTLGKGGGGGGAGDLDYYDVSLVDGYSLPIVAVPQAGGGCATTGCTADLNRSCPKELQVDGGGGTVACRSACEAFGEEEYCCSGAYATPATCRPTAYSAIFNELRLRRRHEHLHLQRRRLHHRLHEHLHLQRRRLHHRLQNSVTGGMAPVPPHSKWPMQSPVWRLFHQHGDRDNHIQMDDHHSALSRTSASTERTAKYSVLVVYYIYSNRSAACEPRITNRCRTLLSQASITKGASGTFDFSEAAQMLQINRGLRNPTPRRSLSMPSFRDAEKNRQCRVRVTCWGALWSGGAQKTSASSGMSTAEPSWRRYSLVSPAKHAVAPPPPTSLPREMREREGKGEEGKRT</sequence>
<reference evidence="3 4" key="3">
    <citation type="journal article" date="2013" name="Rice">
        <title>Improvement of the Oryza sativa Nipponbare reference genome using next generation sequence and optical map data.</title>
        <authorList>
            <person name="Kawahara Y."/>
            <person name="de la Bastide M."/>
            <person name="Hamilton J.P."/>
            <person name="Kanamori H."/>
            <person name="McCombie W.R."/>
            <person name="Ouyang S."/>
            <person name="Schwartz D.C."/>
            <person name="Tanaka T."/>
            <person name="Wu J."/>
            <person name="Zhou S."/>
            <person name="Childs K.L."/>
            <person name="Davidson R.M."/>
            <person name="Lin H."/>
            <person name="Quesada-Ocampo L."/>
            <person name="Vaillancourt B."/>
            <person name="Sakai H."/>
            <person name="Lee S.S."/>
            <person name="Kim J."/>
            <person name="Numa H."/>
            <person name="Itoh T."/>
            <person name="Buell C.R."/>
            <person name="Matsumoto T."/>
        </authorList>
    </citation>
    <scope>NUCLEOTIDE SEQUENCE [LARGE SCALE GENOMIC DNA]</scope>
    <source>
        <strain evidence="4">cv. Nipponbare</strain>
    </source>
</reference>
<proteinExistence type="predicted"/>
<accession>A0A0P0XWT5</accession>
<dbReference type="SUPFAM" id="SSF49870">
    <property type="entry name" value="Osmotin, thaumatin-like protein"/>
    <property type="match status" value="1"/>
</dbReference>
<dbReference type="EMBL" id="AP014966">
    <property type="protein sequence ID" value="BAT11742.1"/>
    <property type="molecule type" value="Genomic_DNA"/>
</dbReference>
<dbReference type="InterPro" id="IPR001938">
    <property type="entry name" value="Thaumatin"/>
</dbReference>
<reference evidence="4" key="1">
    <citation type="journal article" date="2005" name="Nature">
        <title>The map-based sequence of the rice genome.</title>
        <authorList>
            <consortium name="International rice genome sequencing project (IRGSP)"/>
            <person name="Matsumoto T."/>
            <person name="Wu J."/>
            <person name="Kanamori H."/>
            <person name="Katayose Y."/>
            <person name="Fujisawa M."/>
            <person name="Namiki N."/>
            <person name="Mizuno H."/>
            <person name="Yamamoto K."/>
            <person name="Antonio B.A."/>
            <person name="Baba T."/>
            <person name="Sakata K."/>
            <person name="Nagamura Y."/>
            <person name="Aoki H."/>
            <person name="Arikawa K."/>
            <person name="Arita K."/>
            <person name="Bito T."/>
            <person name="Chiden Y."/>
            <person name="Fujitsuka N."/>
            <person name="Fukunaka R."/>
            <person name="Hamada M."/>
            <person name="Harada C."/>
            <person name="Hayashi A."/>
            <person name="Hijishita S."/>
            <person name="Honda M."/>
            <person name="Hosokawa S."/>
            <person name="Ichikawa Y."/>
            <person name="Idonuma A."/>
            <person name="Iijima M."/>
            <person name="Ikeda M."/>
            <person name="Ikeno M."/>
            <person name="Ito K."/>
            <person name="Ito S."/>
            <person name="Ito T."/>
            <person name="Ito Y."/>
            <person name="Ito Y."/>
            <person name="Iwabuchi A."/>
            <person name="Kamiya K."/>
            <person name="Karasawa W."/>
            <person name="Kurita K."/>
            <person name="Katagiri S."/>
            <person name="Kikuta A."/>
            <person name="Kobayashi H."/>
            <person name="Kobayashi N."/>
            <person name="Machita K."/>
            <person name="Maehara T."/>
            <person name="Masukawa M."/>
            <person name="Mizubayashi T."/>
            <person name="Mukai Y."/>
            <person name="Nagasaki H."/>
            <person name="Nagata Y."/>
            <person name="Naito S."/>
            <person name="Nakashima M."/>
            <person name="Nakama Y."/>
            <person name="Nakamichi Y."/>
            <person name="Nakamura M."/>
            <person name="Meguro A."/>
            <person name="Negishi M."/>
            <person name="Ohta I."/>
            <person name="Ohta T."/>
            <person name="Okamoto M."/>
            <person name="Ono N."/>
            <person name="Saji S."/>
            <person name="Sakaguchi M."/>
            <person name="Sakai K."/>
            <person name="Shibata M."/>
            <person name="Shimokawa T."/>
            <person name="Song J."/>
            <person name="Takazaki Y."/>
            <person name="Terasawa K."/>
            <person name="Tsugane M."/>
            <person name="Tsuji K."/>
            <person name="Ueda S."/>
            <person name="Waki K."/>
            <person name="Yamagata H."/>
            <person name="Yamamoto M."/>
            <person name="Yamamoto S."/>
            <person name="Yamane H."/>
            <person name="Yoshiki S."/>
            <person name="Yoshihara R."/>
            <person name="Yukawa K."/>
            <person name="Zhong H."/>
            <person name="Yano M."/>
            <person name="Yuan Q."/>
            <person name="Ouyang S."/>
            <person name="Liu J."/>
            <person name="Jones K.M."/>
            <person name="Gansberger K."/>
            <person name="Moffat K."/>
            <person name="Hill J."/>
            <person name="Bera J."/>
            <person name="Fadrosh D."/>
            <person name="Jin S."/>
            <person name="Johri S."/>
            <person name="Kim M."/>
            <person name="Overton L."/>
            <person name="Reardon M."/>
            <person name="Tsitrin T."/>
            <person name="Vuong H."/>
            <person name="Weaver B."/>
            <person name="Ciecko A."/>
            <person name="Tallon L."/>
            <person name="Jackson J."/>
            <person name="Pai G."/>
            <person name="Aken S.V."/>
            <person name="Utterback T."/>
            <person name="Reidmuller S."/>
            <person name="Feldblyum T."/>
            <person name="Hsiao J."/>
            <person name="Zismann V."/>
            <person name="Iobst S."/>
            <person name="de Vazeille A.R."/>
            <person name="Buell C.R."/>
            <person name="Ying K."/>
            <person name="Li Y."/>
            <person name="Lu T."/>
            <person name="Huang Y."/>
            <person name="Zhao Q."/>
            <person name="Feng Q."/>
            <person name="Zhang L."/>
            <person name="Zhu J."/>
            <person name="Weng Q."/>
            <person name="Mu J."/>
            <person name="Lu Y."/>
            <person name="Fan D."/>
            <person name="Liu Y."/>
            <person name="Guan J."/>
            <person name="Zhang Y."/>
            <person name="Yu S."/>
            <person name="Liu X."/>
            <person name="Zhang Y."/>
            <person name="Hong G."/>
            <person name="Han B."/>
            <person name="Choisne N."/>
            <person name="Demange N."/>
            <person name="Orjeda G."/>
            <person name="Samain S."/>
            <person name="Cattolico L."/>
            <person name="Pelletier E."/>
            <person name="Couloux A."/>
            <person name="Segurens B."/>
            <person name="Wincker P."/>
            <person name="D'Hont A."/>
            <person name="Scarpelli C."/>
            <person name="Weissenbach J."/>
            <person name="Salanoubat M."/>
            <person name="Quetier F."/>
            <person name="Yu Y."/>
            <person name="Kim H.R."/>
            <person name="Rambo T."/>
            <person name="Currie J."/>
            <person name="Collura K."/>
            <person name="Luo M."/>
            <person name="Yang T."/>
            <person name="Ammiraju J.S.S."/>
            <person name="Engler F."/>
            <person name="Soderlund C."/>
            <person name="Wing R.A."/>
            <person name="Palmer L.E."/>
            <person name="de la Bastide M."/>
            <person name="Spiegel L."/>
            <person name="Nascimento L."/>
            <person name="Zutavern T."/>
            <person name="O'Shaughnessy A."/>
            <person name="Dike S."/>
            <person name="Dedhia N."/>
            <person name="Preston R."/>
            <person name="Balija V."/>
            <person name="McCombie W.R."/>
            <person name="Chow T."/>
            <person name="Chen H."/>
            <person name="Chung M."/>
            <person name="Chen C."/>
            <person name="Shaw J."/>
            <person name="Wu H."/>
            <person name="Hsiao K."/>
            <person name="Chao Y."/>
            <person name="Chu M."/>
            <person name="Cheng C."/>
            <person name="Hour A."/>
            <person name="Lee P."/>
            <person name="Lin S."/>
            <person name="Lin Y."/>
            <person name="Liou J."/>
            <person name="Liu S."/>
            <person name="Hsing Y."/>
            <person name="Raghuvanshi S."/>
            <person name="Mohanty A."/>
            <person name="Bharti A.K."/>
            <person name="Gaur A."/>
            <person name="Gupta V."/>
            <person name="Kumar D."/>
            <person name="Ravi V."/>
            <person name="Vij S."/>
            <person name="Kapur A."/>
            <person name="Khurana P."/>
            <person name="Khurana P."/>
            <person name="Khurana J.P."/>
            <person name="Tyagi A.K."/>
            <person name="Gaikwad K."/>
            <person name="Singh A."/>
            <person name="Dalal V."/>
            <person name="Srivastava S."/>
            <person name="Dixit A."/>
            <person name="Pal A.K."/>
            <person name="Ghazi I.A."/>
            <person name="Yadav M."/>
            <person name="Pandit A."/>
            <person name="Bhargava A."/>
            <person name="Sureshbabu K."/>
            <person name="Batra K."/>
            <person name="Sharma T.R."/>
            <person name="Mohapatra T."/>
            <person name="Singh N.K."/>
            <person name="Messing J."/>
            <person name="Nelson A.B."/>
            <person name="Fuks G."/>
            <person name="Kavchok S."/>
            <person name="Keizer G."/>
            <person name="Linton E."/>
            <person name="Llaca V."/>
            <person name="Song R."/>
            <person name="Tanyolac B."/>
            <person name="Young S."/>
            <person name="Ho-Il K."/>
            <person name="Hahn J.H."/>
            <person name="Sangsakoo G."/>
            <person name="Vanavichit A."/>
            <person name="de Mattos Luiz.A.T."/>
            <person name="Zimmer P.D."/>
            <person name="Malone G."/>
            <person name="Dellagostin O."/>
            <person name="de Oliveira A.C."/>
            <person name="Bevan M."/>
            <person name="Bancroft I."/>
            <person name="Minx P."/>
            <person name="Cordum H."/>
            <person name="Wilson R."/>
            <person name="Cheng Z."/>
            <person name="Jin W."/>
            <person name="Jiang J."/>
            <person name="Leong S.A."/>
            <person name="Iwama H."/>
            <person name="Gojobori T."/>
            <person name="Itoh T."/>
            <person name="Niimura Y."/>
            <person name="Fujii Y."/>
            <person name="Habara T."/>
            <person name="Sakai H."/>
            <person name="Sato Y."/>
            <person name="Wilson G."/>
            <person name="Kumar K."/>
            <person name="McCouch S."/>
            <person name="Juretic N."/>
            <person name="Hoen D."/>
            <person name="Wright S."/>
            <person name="Bruskiewich R."/>
            <person name="Bureau T."/>
            <person name="Miyao A."/>
            <person name="Hirochika H."/>
            <person name="Nishikawa T."/>
            <person name="Kadowaki K."/>
            <person name="Sugiura M."/>
            <person name="Burr B."/>
            <person name="Sasaki T."/>
        </authorList>
    </citation>
    <scope>NUCLEOTIDE SEQUENCE [LARGE SCALE GENOMIC DNA]</scope>
    <source>
        <strain evidence="4">cv. Nipponbare</strain>
    </source>
</reference>
<feature type="signal peptide" evidence="2">
    <location>
        <begin position="1"/>
        <end position="24"/>
    </location>
</feature>
<dbReference type="STRING" id="39947.A0A0P0XWT5"/>
<feature type="compositionally biased region" description="Basic and acidic residues" evidence="1">
    <location>
        <begin position="508"/>
        <end position="523"/>
    </location>
</feature>
<dbReference type="GO" id="GO:0006952">
    <property type="term" value="P:defense response"/>
    <property type="evidence" value="ECO:0000318"/>
    <property type="project" value="GO_Central"/>
</dbReference>
<keyword evidence="2" id="KW-0732">Signal</keyword>
<dbReference type="PaxDb" id="39947-A0A0P0XWT5"/>
<protein>
    <submittedName>
        <fullName evidence="3">Os10g0524900 protein</fullName>
    </submittedName>
</protein>
<dbReference type="AlphaFoldDB" id="A0A0P0XWT5"/>
<feature type="region of interest" description="Disordered" evidence="1">
    <location>
        <begin position="90"/>
        <end position="155"/>
    </location>
</feature>
<feature type="region of interest" description="Disordered" evidence="1">
    <location>
        <begin position="38"/>
        <end position="62"/>
    </location>
</feature>
<organism evidence="3 4">
    <name type="scientific">Oryza sativa subsp. japonica</name>
    <name type="common">Rice</name>
    <dbReference type="NCBI Taxonomy" id="39947"/>
    <lineage>
        <taxon>Eukaryota</taxon>
        <taxon>Viridiplantae</taxon>
        <taxon>Streptophyta</taxon>
        <taxon>Embryophyta</taxon>
        <taxon>Tracheophyta</taxon>
        <taxon>Spermatophyta</taxon>
        <taxon>Magnoliopsida</taxon>
        <taxon>Liliopsida</taxon>
        <taxon>Poales</taxon>
        <taxon>Poaceae</taxon>
        <taxon>BOP clade</taxon>
        <taxon>Oryzoideae</taxon>
        <taxon>Oryzeae</taxon>
        <taxon>Oryzinae</taxon>
        <taxon>Oryza</taxon>
        <taxon>Oryza sativa</taxon>
    </lineage>
</organism>
<dbReference type="SMR" id="A0A0P0XWT5"/>
<dbReference type="PROSITE" id="PS51367">
    <property type="entry name" value="THAUMATIN_2"/>
    <property type="match status" value="1"/>
</dbReference>
<name>A0A0P0XWT5_ORYSJ</name>
<dbReference type="Pfam" id="PF00314">
    <property type="entry name" value="Thaumatin"/>
    <property type="match status" value="1"/>
</dbReference>
<evidence type="ECO:0000313" key="4">
    <source>
        <dbReference type="Proteomes" id="UP000059680"/>
    </source>
</evidence>
<dbReference type="InParanoid" id="A0A0P0XWT5"/>
<gene>
    <name evidence="3" type="ordered locus">Os10g0524900</name>
    <name evidence="3" type="ORF">OSNPB_100524900</name>
</gene>
<feature type="compositionally biased region" description="Low complexity" evidence="1">
    <location>
        <begin position="139"/>
        <end position="152"/>
    </location>
</feature>
<dbReference type="PANTHER" id="PTHR31048">
    <property type="entry name" value="OS03G0233200 PROTEIN"/>
    <property type="match status" value="1"/>
</dbReference>